<dbReference type="AlphaFoldDB" id="S8CYX6"/>
<feature type="compositionally biased region" description="Polar residues" evidence="1">
    <location>
        <begin position="10"/>
        <end position="19"/>
    </location>
</feature>
<comment type="caution">
    <text evidence="2">The sequence shown here is derived from an EMBL/GenBank/DDBJ whole genome shotgun (WGS) entry which is preliminary data.</text>
</comment>
<organism evidence="2 3">
    <name type="scientific">Genlisea aurea</name>
    <dbReference type="NCBI Taxonomy" id="192259"/>
    <lineage>
        <taxon>Eukaryota</taxon>
        <taxon>Viridiplantae</taxon>
        <taxon>Streptophyta</taxon>
        <taxon>Embryophyta</taxon>
        <taxon>Tracheophyta</taxon>
        <taxon>Spermatophyta</taxon>
        <taxon>Magnoliopsida</taxon>
        <taxon>eudicotyledons</taxon>
        <taxon>Gunneridae</taxon>
        <taxon>Pentapetalae</taxon>
        <taxon>asterids</taxon>
        <taxon>lamiids</taxon>
        <taxon>Lamiales</taxon>
        <taxon>Lentibulariaceae</taxon>
        <taxon>Genlisea</taxon>
    </lineage>
</organism>
<keyword evidence="3" id="KW-1185">Reference proteome</keyword>
<dbReference type="Proteomes" id="UP000015453">
    <property type="component" value="Unassembled WGS sequence"/>
</dbReference>
<protein>
    <submittedName>
        <fullName evidence="2">Uncharacterized protein</fullName>
    </submittedName>
</protein>
<sequence>MREEKERQAEGQTQMSQGDVTKHRLQSTLDQASLLDEAAKRIKLLQSQLQMMMIQGTTTRASPQMGGIYPYYPFPPTASFFCPPPRTSTATATEPFGFLPVPPPGIIVPWAYQGQSSSYSQFPDLKQLP</sequence>
<accession>S8CYX6</accession>
<evidence type="ECO:0000256" key="1">
    <source>
        <dbReference type="SAM" id="MobiDB-lite"/>
    </source>
</evidence>
<reference evidence="2 3" key="1">
    <citation type="journal article" date="2013" name="BMC Genomics">
        <title>The miniature genome of a carnivorous plant Genlisea aurea contains a low number of genes and short non-coding sequences.</title>
        <authorList>
            <person name="Leushkin E.V."/>
            <person name="Sutormin R.A."/>
            <person name="Nabieva E.R."/>
            <person name="Penin A.A."/>
            <person name="Kondrashov A.S."/>
            <person name="Logacheva M.D."/>
        </authorList>
    </citation>
    <scope>NUCLEOTIDE SEQUENCE [LARGE SCALE GENOMIC DNA]</scope>
</reference>
<evidence type="ECO:0000313" key="3">
    <source>
        <dbReference type="Proteomes" id="UP000015453"/>
    </source>
</evidence>
<proteinExistence type="predicted"/>
<gene>
    <name evidence="2" type="ORF">M569_04526</name>
</gene>
<feature type="region of interest" description="Disordered" evidence="1">
    <location>
        <begin position="1"/>
        <end position="25"/>
    </location>
</feature>
<name>S8CYX6_9LAMI</name>
<dbReference type="EMBL" id="AUSU01001767">
    <property type="protein sequence ID" value="EPS70236.1"/>
    <property type="molecule type" value="Genomic_DNA"/>
</dbReference>
<evidence type="ECO:0000313" key="2">
    <source>
        <dbReference type="EMBL" id="EPS70236.1"/>
    </source>
</evidence>